<evidence type="ECO:0000256" key="4">
    <source>
        <dbReference type="PIRNR" id="PIRNR006078"/>
    </source>
</evidence>
<dbReference type="EMBL" id="VIGH01000003">
    <property type="protein sequence ID" value="TQF73552.1"/>
    <property type="molecule type" value="Genomic_DNA"/>
</dbReference>
<sequence length="360" mass="35980">MRVLIAPDSFGDTLTAPAAASAMASGWARSRPGDQLIQAPQSDGGPGFVDVLAGRLGEVHTATVSGPLTAEVSARWLLADGVAYIESAQACGLHLLGRSPDPDTAVAAHSRGVGQLIGAALDAGATTVVVGLGGSGCTDGGRGMIAALAGGVEDEAAVRAARDRLRGDRLIAATDVEHPLLGPHGAAAVFGPQKGADPATVTVLEQRNATWATILDSVAGRAVTDEPGAGAAGGIGAALLAVGASRRAGAEVVAELTAQDHLLASADVVLTGEGRFDHQSLRGKLVVALAQAARRSGVPVLVLAGQVHLDPDDAELAALGVVEVHSVAEHAGSVTLAMSDAARQLGDLAETVARRWSSGR</sequence>
<dbReference type="InterPro" id="IPR004381">
    <property type="entry name" value="Glycerate_kinase"/>
</dbReference>
<dbReference type="Gene3D" id="3.90.1510.10">
    <property type="entry name" value="Glycerate kinase, domain 2"/>
    <property type="match status" value="1"/>
</dbReference>
<evidence type="ECO:0000256" key="2">
    <source>
        <dbReference type="ARBA" id="ARBA00022679"/>
    </source>
</evidence>
<name>A0A541BML5_9NOCA</name>
<comment type="caution">
    <text evidence="5">The sequence shown here is derived from an EMBL/GenBank/DDBJ whole genome shotgun (WGS) entry which is preliminary data.</text>
</comment>
<reference evidence="5 6" key="1">
    <citation type="submission" date="2019-06" db="EMBL/GenBank/DDBJ databases">
        <title>Rhodococcus spaelei sp. nov., isolated from a cave.</title>
        <authorList>
            <person name="Lee S.D."/>
        </authorList>
    </citation>
    <scope>NUCLEOTIDE SEQUENCE [LARGE SCALE GENOMIC DNA]</scope>
    <source>
        <strain evidence="5 6">C9-5</strain>
    </source>
</reference>
<dbReference type="SUPFAM" id="SSF110738">
    <property type="entry name" value="Glycerate kinase I"/>
    <property type="match status" value="1"/>
</dbReference>
<dbReference type="Gene3D" id="3.40.50.10350">
    <property type="entry name" value="Glycerate kinase, domain 1"/>
    <property type="match status" value="1"/>
</dbReference>
<keyword evidence="3 4" id="KW-0418">Kinase</keyword>
<protein>
    <submittedName>
        <fullName evidence="5">Glycerate kinase</fullName>
    </submittedName>
</protein>
<dbReference type="GO" id="GO:0031388">
    <property type="term" value="P:organic acid phosphorylation"/>
    <property type="evidence" value="ECO:0007669"/>
    <property type="project" value="UniProtKB-UniRule"/>
</dbReference>
<dbReference type="GO" id="GO:0008887">
    <property type="term" value="F:glycerate kinase activity"/>
    <property type="evidence" value="ECO:0007669"/>
    <property type="project" value="UniProtKB-UniRule"/>
</dbReference>
<dbReference type="RefSeq" id="WP_142097735.1">
    <property type="nucleotide sequence ID" value="NZ_VIGH01000003.1"/>
</dbReference>
<evidence type="ECO:0000313" key="5">
    <source>
        <dbReference type="EMBL" id="TQF73552.1"/>
    </source>
</evidence>
<keyword evidence="6" id="KW-1185">Reference proteome</keyword>
<gene>
    <name evidence="5" type="ORF">FK531_08695</name>
</gene>
<dbReference type="PANTHER" id="PTHR21599">
    <property type="entry name" value="GLYCERATE KINASE"/>
    <property type="match status" value="1"/>
</dbReference>
<evidence type="ECO:0000313" key="6">
    <source>
        <dbReference type="Proteomes" id="UP000316256"/>
    </source>
</evidence>
<dbReference type="AlphaFoldDB" id="A0A541BML5"/>
<proteinExistence type="inferred from homology"/>
<dbReference type="Pfam" id="PF02595">
    <property type="entry name" value="Gly_kinase"/>
    <property type="match status" value="1"/>
</dbReference>
<organism evidence="5 6">
    <name type="scientific">Rhodococcus spelaei</name>
    <dbReference type="NCBI Taxonomy" id="2546320"/>
    <lineage>
        <taxon>Bacteria</taxon>
        <taxon>Bacillati</taxon>
        <taxon>Actinomycetota</taxon>
        <taxon>Actinomycetes</taxon>
        <taxon>Mycobacteriales</taxon>
        <taxon>Nocardiaceae</taxon>
        <taxon>Rhodococcus</taxon>
    </lineage>
</organism>
<dbReference type="OrthoDB" id="9774290at2"/>
<accession>A0A541BML5</accession>
<keyword evidence="2 4" id="KW-0808">Transferase</keyword>
<evidence type="ECO:0000256" key="3">
    <source>
        <dbReference type="ARBA" id="ARBA00022777"/>
    </source>
</evidence>
<evidence type="ECO:0000256" key="1">
    <source>
        <dbReference type="ARBA" id="ARBA00006284"/>
    </source>
</evidence>
<comment type="similarity">
    <text evidence="1 4">Belongs to the glycerate kinase type-1 family.</text>
</comment>
<dbReference type="PANTHER" id="PTHR21599:SF0">
    <property type="entry name" value="GLYCERATE KINASE"/>
    <property type="match status" value="1"/>
</dbReference>
<dbReference type="PIRSF" id="PIRSF006078">
    <property type="entry name" value="GlxK"/>
    <property type="match status" value="1"/>
</dbReference>
<dbReference type="InterPro" id="IPR036129">
    <property type="entry name" value="Glycerate_kinase_sf"/>
</dbReference>
<dbReference type="Proteomes" id="UP000316256">
    <property type="component" value="Unassembled WGS sequence"/>
</dbReference>
<dbReference type="InterPro" id="IPR018193">
    <property type="entry name" value="Glyc_kinase_flavodox-like_fold"/>
</dbReference>
<dbReference type="InterPro" id="IPR018197">
    <property type="entry name" value="Glycerate_kinase_RE-like"/>
</dbReference>
<dbReference type="NCBIfam" id="TIGR00045">
    <property type="entry name" value="glycerate kinase"/>
    <property type="match status" value="1"/>
</dbReference>